<sequence length="103" mass="11815">MEDLILKIIDIEDRAQEVIKDAKQAHETLDKDIANETRKLHNSIQNRAIAKSETLKETELKEADEKCGQIREQSRSQIAALEGKYKENKEAWIDKIVQNIIGS</sequence>
<accession>A0A9D1KQG6</accession>
<evidence type="ECO:0000256" key="1">
    <source>
        <dbReference type="SAM" id="Coils"/>
    </source>
</evidence>
<gene>
    <name evidence="2" type="ORF">IAA60_08150</name>
</gene>
<dbReference type="Gene3D" id="1.20.5.2950">
    <property type="match status" value="1"/>
</dbReference>
<name>A0A9D1KQG6_9FIRM</name>
<dbReference type="EMBL" id="DVLU01000083">
    <property type="protein sequence ID" value="HIT85859.1"/>
    <property type="molecule type" value="Genomic_DNA"/>
</dbReference>
<reference evidence="2" key="2">
    <citation type="journal article" date="2021" name="PeerJ">
        <title>Extensive microbial diversity within the chicken gut microbiome revealed by metagenomics and culture.</title>
        <authorList>
            <person name="Gilroy R."/>
            <person name="Ravi A."/>
            <person name="Getino M."/>
            <person name="Pursley I."/>
            <person name="Horton D.L."/>
            <person name="Alikhan N.F."/>
            <person name="Baker D."/>
            <person name="Gharbi K."/>
            <person name="Hall N."/>
            <person name="Watson M."/>
            <person name="Adriaenssens E.M."/>
            <person name="Foster-Nyarko E."/>
            <person name="Jarju S."/>
            <person name="Secka A."/>
            <person name="Antonio M."/>
            <person name="Oren A."/>
            <person name="Chaudhuri R.R."/>
            <person name="La Ragione R."/>
            <person name="Hildebrand F."/>
            <person name="Pallen M.J."/>
        </authorList>
    </citation>
    <scope>NUCLEOTIDE SEQUENCE</scope>
    <source>
        <strain evidence="2">CHK181-108</strain>
    </source>
</reference>
<feature type="coiled-coil region" evidence="1">
    <location>
        <begin position="12"/>
        <end position="39"/>
    </location>
</feature>
<evidence type="ECO:0000313" key="3">
    <source>
        <dbReference type="Proteomes" id="UP000824165"/>
    </source>
</evidence>
<organism evidence="2 3">
    <name type="scientific">Candidatus Ornithomonoglobus intestinigallinarum</name>
    <dbReference type="NCBI Taxonomy" id="2840894"/>
    <lineage>
        <taxon>Bacteria</taxon>
        <taxon>Bacillati</taxon>
        <taxon>Bacillota</taxon>
        <taxon>Clostridia</taxon>
        <taxon>Candidatus Ornithomonoglobus</taxon>
    </lineage>
</organism>
<dbReference type="AlphaFoldDB" id="A0A9D1KQG6"/>
<evidence type="ECO:0000313" key="2">
    <source>
        <dbReference type="EMBL" id="HIT85859.1"/>
    </source>
</evidence>
<reference evidence="2" key="1">
    <citation type="submission" date="2020-10" db="EMBL/GenBank/DDBJ databases">
        <authorList>
            <person name="Gilroy R."/>
        </authorList>
    </citation>
    <scope>NUCLEOTIDE SEQUENCE</scope>
    <source>
        <strain evidence="2">CHK181-108</strain>
    </source>
</reference>
<comment type="caution">
    <text evidence="2">The sequence shown here is derived from an EMBL/GenBank/DDBJ whole genome shotgun (WGS) entry which is preliminary data.</text>
</comment>
<proteinExistence type="predicted"/>
<protein>
    <submittedName>
        <fullName evidence="2">Uncharacterized protein</fullName>
    </submittedName>
</protein>
<keyword evidence="1" id="KW-0175">Coiled coil</keyword>
<dbReference type="Proteomes" id="UP000824165">
    <property type="component" value="Unassembled WGS sequence"/>
</dbReference>